<keyword evidence="7" id="KW-1185">Reference proteome</keyword>
<gene>
    <name evidence="6" type="ORF">K7432_008994</name>
</gene>
<keyword evidence="1" id="KW-0479">Metal-binding</keyword>
<dbReference type="EMBL" id="JASJQH010000530">
    <property type="protein sequence ID" value="KAK9763924.1"/>
    <property type="molecule type" value="Genomic_DNA"/>
</dbReference>
<keyword evidence="2 4" id="KW-0378">Hydrolase</keyword>
<evidence type="ECO:0000313" key="6">
    <source>
        <dbReference type="EMBL" id="KAK9763924.1"/>
    </source>
</evidence>
<evidence type="ECO:0000256" key="4">
    <source>
        <dbReference type="RuleBase" id="RU003465"/>
    </source>
</evidence>
<evidence type="ECO:0000256" key="3">
    <source>
        <dbReference type="ARBA" id="ARBA00022912"/>
    </source>
</evidence>
<organism evidence="6 7">
    <name type="scientific">Basidiobolus ranarum</name>
    <dbReference type="NCBI Taxonomy" id="34480"/>
    <lineage>
        <taxon>Eukaryota</taxon>
        <taxon>Fungi</taxon>
        <taxon>Fungi incertae sedis</taxon>
        <taxon>Zoopagomycota</taxon>
        <taxon>Entomophthoromycotina</taxon>
        <taxon>Basidiobolomycetes</taxon>
        <taxon>Basidiobolales</taxon>
        <taxon>Basidiobolaceae</taxon>
        <taxon>Basidiobolus</taxon>
    </lineage>
</organism>
<comment type="similarity">
    <text evidence="4">Belongs to the PP2C family.</text>
</comment>
<dbReference type="InterPro" id="IPR015655">
    <property type="entry name" value="PP2C"/>
</dbReference>
<feature type="domain" description="PPM-type phosphatase" evidence="5">
    <location>
        <begin position="65"/>
        <end position="405"/>
    </location>
</feature>
<dbReference type="CDD" id="cd00143">
    <property type="entry name" value="PP2Cc"/>
    <property type="match status" value="1"/>
</dbReference>
<evidence type="ECO:0000259" key="5">
    <source>
        <dbReference type="PROSITE" id="PS51746"/>
    </source>
</evidence>
<evidence type="ECO:0000256" key="2">
    <source>
        <dbReference type="ARBA" id="ARBA00022801"/>
    </source>
</evidence>
<dbReference type="InterPro" id="IPR036457">
    <property type="entry name" value="PPM-type-like_dom_sf"/>
</dbReference>
<dbReference type="SUPFAM" id="SSF81606">
    <property type="entry name" value="PP2C-like"/>
    <property type="match status" value="1"/>
</dbReference>
<evidence type="ECO:0000256" key="1">
    <source>
        <dbReference type="ARBA" id="ARBA00022723"/>
    </source>
</evidence>
<evidence type="ECO:0000313" key="7">
    <source>
        <dbReference type="Proteomes" id="UP001479436"/>
    </source>
</evidence>
<dbReference type="PROSITE" id="PS01032">
    <property type="entry name" value="PPM_1"/>
    <property type="match status" value="1"/>
</dbReference>
<accession>A0ABR2WQZ0</accession>
<comment type="caution">
    <text evidence="6">The sequence shown here is derived from an EMBL/GenBank/DDBJ whole genome shotgun (WGS) entry which is preliminary data.</text>
</comment>
<sequence>MTLVGTPVSNMLTTTPSSCCISTDNYPELPNYIICEDEPDYEDDDLTWPEIEALIVENEVSVTLDTQFVERLDINHIASNQPSEDQHCFHLEHPNSLLFGVFDGHGGPECGQLVRDLLPHKILERVDVLNATPFETEASRIEAVTSSFQDCFLDLDKAISEKALAEVVSNPTEEPGKDFLAAISGSCALLAYVDIPNGDLYIANTGDSRAVMGVCDEHGWHAKPMSNDHTALNLDEQTRMHQEHPNEADTLFSLDRVLGLLAPTRAFGDCDLKWGCETQSNIPSQYFPDIRASLEHYHSPPYIHSSPEVQHCHLTPSDRFLVLATDGLYDELNNDQIVQLVASHLHQHPCEEDSRWCFTDANASTHLIRNAFGGSNQRSLTYKLAPRPPYSRGTRDDITVMVIFFNGASTI</sequence>
<dbReference type="SMART" id="SM00332">
    <property type="entry name" value="PP2Cc"/>
    <property type="match status" value="1"/>
</dbReference>
<dbReference type="Proteomes" id="UP001479436">
    <property type="component" value="Unassembled WGS sequence"/>
</dbReference>
<protein>
    <recommendedName>
        <fullName evidence="5">PPM-type phosphatase domain-containing protein</fullName>
    </recommendedName>
</protein>
<dbReference type="PANTHER" id="PTHR13832:SF792">
    <property type="entry name" value="GM14286P"/>
    <property type="match status" value="1"/>
</dbReference>
<name>A0ABR2WQZ0_9FUNG</name>
<proteinExistence type="inferred from homology"/>
<dbReference type="Gene3D" id="3.60.40.10">
    <property type="entry name" value="PPM-type phosphatase domain"/>
    <property type="match status" value="1"/>
</dbReference>
<dbReference type="Pfam" id="PF00481">
    <property type="entry name" value="PP2C"/>
    <property type="match status" value="1"/>
</dbReference>
<reference evidence="6 7" key="1">
    <citation type="submission" date="2023-04" db="EMBL/GenBank/DDBJ databases">
        <title>Genome of Basidiobolus ranarum AG-B5.</title>
        <authorList>
            <person name="Stajich J.E."/>
            <person name="Carter-House D."/>
            <person name="Gryganskyi A."/>
        </authorList>
    </citation>
    <scope>NUCLEOTIDE SEQUENCE [LARGE SCALE GENOMIC DNA]</scope>
    <source>
        <strain evidence="6 7">AG-B5</strain>
    </source>
</reference>
<dbReference type="PANTHER" id="PTHR13832">
    <property type="entry name" value="PROTEIN PHOSPHATASE 2C"/>
    <property type="match status" value="1"/>
</dbReference>
<dbReference type="InterPro" id="IPR000222">
    <property type="entry name" value="PP2C_BS"/>
</dbReference>
<keyword evidence="3 4" id="KW-0904">Protein phosphatase</keyword>
<dbReference type="PROSITE" id="PS51746">
    <property type="entry name" value="PPM_2"/>
    <property type="match status" value="1"/>
</dbReference>
<dbReference type="InterPro" id="IPR001932">
    <property type="entry name" value="PPM-type_phosphatase-like_dom"/>
</dbReference>